<dbReference type="PANTHER" id="PTHR13068:SF149">
    <property type="entry name" value="LRP_ASNC FAMILY TRANSCRIPTIONAL REGULATOR"/>
    <property type="match status" value="1"/>
</dbReference>
<evidence type="ECO:0000313" key="5">
    <source>
        <dbReference type="Proteomes" id="UP000015105"/>
    </source>
</evidence>
<evidence type="ECO:0000256" key="1">
    <source>
        <dbReference type="ARBA" id="ARBA00007692"/>
    </source>
</evidence>
<evidence type="ECO:0000256" key="2">
    <source>
        <dbReference type="ARBA" id="ARBA00022472"/>
    </source>
</evidence>
<reference evidence="4" key="4">
    <citation type="submission" date="2019-03" db="UniProtKB">
        <authorList>
            <consortium name="EnsemblPlants"/>
        </authorList>
    </citation>
    <scope>IDENTIFICATION</scope>
</reference>
<keyword evidence="2" id="KW-0806">Transcription termination</keyword>
<dbReference type="PANTHER" id="PTHR13068">
    <property type="entry name" value="CGI-12 PROTEIN-RELATED"/>
    <property type="match status" value="1"/>
</dbReference>
<dbReference type="STRING" id="200361.A0A453D262"/>
<accession>A0A453D262</accession>
<comment type="similarity">
    <text evidence="1">Belongs to the mTERF family.</text>
</comment>
<reference evidence="4" key="5">
    <citation type="journal article" date="2021" name="G3 (Bethesda)">
        <title>Aegilops tauschii genome assembly Aet v5.0 features greater sequence contiguity and improved annotation.</title>
        <authorList>
            <person name="Wang L."/>
            <person name="Zhu T."/>
            <person name="Rodriguez J.C."/>
            <person name="Deal K.R."/>
            <person name="Dubcovsky J."/>
            <person name="McGuire P.E."/>
            <person name="Lux T."/>
            <person name="Spannagl M."/>
            <person name="Mayer K.F.X."/>
            <person name="Baldrich P."/>
            <person name="Meyers B.C."/>
            <person name="Huo N."/>
            <person name="Gu Y.Q."/>
            <person name="Zhou H."/>
            <person name="Devos K.M."/>
            <person name="Bennetzen J.L."/>
            <person name="Unver T."/>
            <person name="Budak H."/>
            <person name="Gulick P.J."/>
            <person name="Galiba G."/>
            <person name="Kalapos B."/>
            <person name="Nelson D.R."/>
            <person name="Li P."/>
            <person name="You F.M."/>
            <person name="Luo M.C."/>
            <person name="Dvorak J."/>
        </authorList>
    </citation>
    <scope>NUCLEOTIDE SEQUENCE [LARGE SCALE GENOMIC DNA]</scope>
    <source>
        <strain evidence="4">cv. AL8/78</strain>
    </source>
</reference>
<dbReference type="Proteomes" id="UP000015105">
    <property type="component" value="Chromosome 2D"/>
</dbReference>
<dbReference type="AlphaFoldDB" id="A0A453D262"/>
<keyword evidence="2" id="KW-0804">Transcription</keyword>
<name>A0A453D262_AEGTS</name>
<dbReference type="FunFam" id="1.25.70.10:FF:000001">
    <property type="entry name" value="Mitochondrial transcription termination factor-like"/>
    <property type="match status" value="1"/>
</dbReference>
<keyword evidence="2" id="KW-0805">Transcription regulation</keyword>
<reference evidence="4" key="3">
    <citation type="journal article" date="2017" name="Nature">
        <title>Genome sequence of the progenitor of the wheat D genome Aegilops tauschii.</title>
        <authorList>
            <person name="Luo M.C."/>
            <person name="Gu Y.Q."/>
            <person name="Puiu D."/>
            <person name="Wang H."/>
            <person name="Twardziok S.O."/>
            <person name="Deal K.R."/>
            <person name="Huo N."/>
            <person name="Zhu T."/>
            <person name="Wang L."/>
            <person name="Wang Y."/>
            <person name="McGuire P.E."/>
            <person name="Liu S."/>
            <person name="Long H."/>
            <person name="Ramasamy R.K."/>
            <person name="Rodriguez J.C."/>
            <person name="Van S.L."/>
            <person name="Yuan L."/>
            <person name="Wang Z."/>
            <person name="Xia Z."/>
            <person name="Xiao L."/>
            <person name="Anderson O.D."/>
            <person name="Ouyang S."/>
            <person name="Liang Y."/>
            <person name="Zimin A.V."/>
            <person name="Pertea G."/>
            <person name="Qi P."/>
            <person name="Bennetzen J.L."/>
            <person name="Dai X."/>
            <person name="Dawson M.W."/>
            <person name="Muller H.G."/>
            <person name="Kugler K."/>
            <person name="Rivarola-Duarte L."/>
            <person name="Spannagl M."/>
            <person name="Mayer K.F.X."/>
            <person name="Lu F.H."/>
            <person name="Bevan M.W."/>
            <person name="Leroy P."/>
            <person name="Li P."/>
            <person name="You F.M."/>
            <person name="Sun Q."/>
            <person name="Liu Z."/>
            <person name="Lyons E."/>
            <person name="Wicker T."/>
            <person name="Salzberg S.L."/>
            <person name="Devos K.M."/>
            <person name="Dvorak J."/>
        </authorList>
    </citation>
    <scope>NUCLEOTIDE SEQUENCE [LARGE SCALE GENOMIC DNA]</scope>
    <source>
        <strain evidence="4">cv. AL8/78</strain>
    </source>
</reference>
<keyword evidence="3" id="KW-0809">Transit peptide</keyword>
<evidence type="ECO:0000313" key="4">
    <source>
        <dbReference type="EnsemblPlants" id="AET2Gv21060900.1"/>
    </source>
</evidence>
<reference evidence="5" key="1">
    <citation type="journal article" date="2014" name="Science">
        <title>Ancient hybridizations among the ancestral genomes of bread wheat.</title>
        <authorList>
            <consortium name="International Wheat Genome Sequencing Consortium,"/>
            <person name="Marcussen T."/>
            <person name="Sandve S.R."/>
            <person name="Heier L."/>
            <person name="Spannagl M."/>
            <person name="Pfeifer M."/>
            <person name="Jakobsen K.S."/>
            <person name="Wulff B.B."/>
            <person name="Steuernagel B."/>
            <person name="Mayer K.F."/>
            <person name="Olsen O.A."/>
        </authorList>
    </citation>
    <scope>NUCLEOTIDE SEQUENCE [LARGE SCALE GENOMIC DNA]</scope>
    <source>
        <strain evidence="5">cv. AL8/78</strain>
    </source>
</reference>
<dbReference type="Gramene" id="AET2Gv21060900.1">
    <property type="protein sequence ID" value="AET2Gv21060900.1"/>
    <property type="gene ID" value="AET2Gv21060900"/>
</dbReference>
<dbReference type="EnsemblPlants" id="AET2Gv21060900.1">
    <property type="protein sequence ID" value="AET2Gv21060900.1"/>
    <property type="gene ID" value="AET2Gv21060900"/>
</dbReference>
<dbReference type="Gene3D" id="1.25.70.10">
    <property type="entry name" value="Transcription termination factor 3, mitochondrial"/>
    <property type="match status" value="2"/>
</dbReference>
<sequence>PLRQLTTESSKPTGNFSPFHRRRRRRAMFRLPRSTLSGILLSSSISSLHRCLLSATVAGSRISPSPSFAVEEYLVDTCGLTRPQALKASAKISHIKSPTNPDAVLAFLAGLGFSGADVSALIAKDPKFLCASVGRTLSPIFEELTGLGLSRSEVVRLVLLTAGGGRFRRTFVVSRVHYYLSLFGSSENLLRALKGRFCFLDSDLERRVKPTVTLLQECRLGACDIAKLLIAVPRMLTTNTEHIRVMVACAEGIGVPRGSGMFRAALHAVAFQSEEEVAAKVEYLRNTFSWSHAEVGIAVSKFPHLLRYSKDRLQCMSEFFISEAGLEPAYIAQQPVMLGYSLEGRLRPRYYVIKFLKENGLLKRVPKCSTIFHYVEKLFVDRHIHPHKEAAPHLAEDYAAACRGEMQTCFRFMNQERSI</sequence>
<reference evidence="5" key="2">
    <citation type="journal article" date="2017" name="Nat. Plants">
        <title>The Aegilops tauschii genome reveals multiple impacts of transposons.</title>
        <authorList>
            <person name="Zhao G."/>
            <person name="Zou C."/>
            <person name="Li K."/>
            <person name="Wang K."/>
            <person name="Li T."/>
            <person name="Gao L."/>
            <person name="Zhang X."/>
            <person name="Wang H."/>
            <person name="Yang Z."/>
            <person name="Liu X."/>
            <person name="Jiang W."/>
            <person name="Mao L."/>
            <person name="Kong X."/>
            <person name="Jiao Y."/>
            <person name="Jia J."/>
        </authorList>
    </citation>
    <scope>NUCLEOTIDE SEQUENCE [LARGE SCALE GENOMIC DNA]</scope>
    <source>
        <strain evidence="5">cv. AL8/78</strain>
    </source>
</reference>
<dbReference type="GO" id="GO:0003676">
    <property type="term" value="F:nucleic acid binding"/>
    <property type="evidence" value="ECO:0007669"/>
    <property type="project" value="InterPro"/>
</dbReference>
<dbReference type="InterPro" id="IPR003690">
    <property type="entry name" value="MTERF"/>
</dbReference>
<keyword evidence="5" id="KW-1185">Reference proteome</keyword>
<proteinExistence type="inferred from homology"/>
<dbReference type="SMART" id="SM00733">
    <property type="entry name" value="Mterf"/>
    <property type="match status" value="5"/>
</dbReference>
<dbReference type="Pfam" id="PF02536">
    <property type="entry name" value="mTERF"/>
    <property type="match status" value="1"/>
</dbReference>
<evidence type="ECO:0000256" key="3">
    <source>
        <dbReference type="ARBA" id="ARBA00022946"/>
    </source>
</evidence>
<organism evidence="4 5">
    <name type="scientific">Aegilops tauschii subsp. strangulata</name>
    <name type="common">Goatgrass</name>
    <dbReference type="NCBI Taxonomy" id="200361"/>
    <lineage>
        <taxon>Eukaryota</taxon>
        <taxon>Viridiplantae</taxon>
        <taxon>Streptophyta</taxon>
        <taxon>Embryophyta</taxon>
        <taxon>Tracheophyta</taxon>
        <taxon>Spermatophyta</taxon>
        <taxon>Magnoliopsida</taxon>
        <taxon>Liliopsida</taxon>
        <taxon>Poales</taxon>
        <taxon>Poaceae</taxon>
        <taxon>BOP clade</taxon>
        <taxon>Pooideae</taxon>
        <taxon>Triticodae</taxon>
        <taxon>Triticeae</taxon>
        <taxon>Triticinae</taxon>
        <taxon>Aegilops</taxon>
    </lineage>
</organism>
<dbReference type="InterPro" id="IPR038538">
    <property type="entry name" value="MTERF_sf"/>
</dbReference>
<protein>
    <submittedName>
        <fullName evidence="4">Uncharacterized protein</fullName>
    </submittedName>
</protein>
<dbReference type="GO" id="GO:0006353">
    <property type="term" value="P:DNA-templated transcription termination"/>
    <property type="evidence" value="ECO:0007669"/>
    <property type="project" value="UniProtKB-KW"/>
</dbReference>